<keyword evidence="2" id="KW-0472">Membrane</keyword>
<dbReference type="OrthoDB" id="187912at2759"/>
<gene>
    <name evidence="4" type="ORF">Naga_100162g2</name>
</gene>
<comment type="caution">
    <text evidence="4">The sequence shown here is derived from an EMBL/GenBank/DDBJ whole genome shotgun (WGS) entry which is preliminary data.</text>
</comment>
<feature type="domain" description="GSCFA" evidence="3">
    <location>
        <begin position="286"/>
        <end position="344"/>
    </location>
</feature>
<evidence type="ECO:0000256" key="2">
    <source>
        <dbReference type="SAM" id="Phobius"/>
    </source>
</evidence>
<dbReference type="Proteomes" id="UP000019335">
    <property type="component" value="Chromosome 10"/>
</dbReference>
<feature type="region of interest" description="Disordered" evidence="1">
    <location>
        <begin position="1"/>
        <end position="33"/>
    </location>
</feature>
<sequence length="433" mass="47691">MTCSSTRYFPGRGNHALPRGPAQGRHATPVGTGKKTSLRSLLVVKNIMLVACSFSPPQDGRLAMLSASSFLPPPLPRVGTSRPDQLLVTRTRSSTRISSSFHNSFRTIVPITPRPDACRIHPADQVFFIGSCFSDTMGNTLKEKLKMKVEVNPFGTSYNPVSIARCLHRLATGRLFDQEELLRHPQDGRWISLEHHSGFSDRDRSNALAGINARLMAGRAFLRGAQHVFVTLGTAHAYVYFKKTDELDKQREEGEGCNGEESKADGAEGIEGREEKQQLRARGANDGGQIVANCHRLPAACFRRELLDPPRIVQALHQTVESIRCLNTHCTISFTVSPVRHIRNAGGEAGVYARRDGVVCGEMAYHTAALLNEAGRLICVCEFSLRVNASKVFVPAVVAYFGMSVLHPLIMFPFLIFTSTKRPQQGPPSRRCS</sequence>
<dbReference type="EMBL" id="AZIL01000834">
    <property type="protein sequence ID" value="EWM25748.1"/>
    <property type="molecule type" value="Genomic_DNA"/>
</dbReference>
<name>W7TQG1_9STRA</name>
<reference evidence="4 5" key="1">
    <citation type="journal article" date="2014" name="Mol. Plant">
        <title>Chromosome Scale Genome Assembly and Transcriptome Profiling of Nannochloropsis gaditana in Nitrogen Depletion.</title>
        <authorList>
            <person name="Corteggiani Carpinelli E."/>
            <person name="Telatin A."/>
            <person name="Vitulo N."/>
            <person name="Forcato C."/>
            <person name="D'Angelo M."/>
            <person name="Schiavon R."/>
            <person name="Vezzi A."/>
            <person name="Giacometti G.M."/>
            <person name="Morosinotto T."/>
            <person name="Valle G."/>
        </authorList>
    </citation>
    <scope>NUCLEOTIDE SEQUENCE [LARGE SCALE GENOMIC DNA]</scope>
    <source>
        <strain evidence="4 5">B-31</strain>
    </source>
</reference>
<evidence type="ECO:0000256" key="1">
    <source>
        <dbReference type="SAM" id="MobiDB-lite"/>
    </source>
</evidence>
<evidence type="ECO:0000313" key="4">
    <source>
        <dbReference type="EMBL" id="EWM25748.1"/>
    </source>
</evidence>
<dbReference type="Pfam" id="PF08885">
    <property type="entry name" value="GSCFA"/>
    <property type="match status" value="2"/>
</dbReference>
<feature type="domain" description="GSCFA" evidence="3">
    <location>
        <begin position="125"/>
        <end position="242"/>
    </location>
</feature>
<keyword evidence="2" id="KW-1133">Transmembrane helix</keyword>
<dbReference type="AlphaFoldDB" id="W7TQG1"/>
<feature type="transmembrane region" description="Helical" evidence="2">
    <location>
        <begin position="392"/>
        <end position="417"/>
    </location>
</feature>
<keyword evidence="2" id="KW-0812">Transmembrane</keyword>
<keyword evidence="5" id="KW-1185">Reference proteome</keyword>
<feature type="region of interest" description="Disordered" evidence="1">
    <location>
        <begin position="251"/>
        <end position="277"/>
    </location>
</feature>
<proteinExistence type="predicted"/>
<evidence type="ECO:0000313" key="5">
    <source>
        <dbReference type="Proteomes" id="UP000019335"/>
    </source>
</evidence>
<evidence type="ECO:0000259" key="3">
    <source>
        <dbReference type="Pfam" id="PF08885"/>
    </source>
</evidence>
<dbReference type="InterPro" id="IPR014982">
    <property type="entry name" value="GSCFA"/>
</dbReference>
<organism evidence="4 5">
    <name type="scientific">Nannochloropsis gaditana</name>
    <dbReference type="NCBI Taxonomy" id="72520"/>
    <lineage>
        <taxon>Eukaryota</taxon>
        <taxon>Sar</taxon>
        <taxon>Stramenopiles</taxon>
        <taxon>Ochrophyta</taxon>
        <taxon>Eustigmatophyceae</taxon>
        <taxon>Eustigmatales</taxon>
        <taxon>Monodopsidaceae</taxon>
        <taxon>Nannochloropsis</taxon>
    </lineage>
</organism>
<accession>W7TQG1</accession>
<protein>
    <recommendedName>
        <fullName evidence="3">GSCFA domain-containing protein</fullName>
    </recommendedName>
</protein>